<dbReference type="EMBL" id="CAUYUJ010022304">
    <property type="protein sequence ID" value="CAK0910009.1"/>
    <property type="molecule type" value="Genomic_DNA"/>
</dbReference>
<keyword evidence="2" id="KW-1185">Reference proteome</keyword>
<evidence type="ECO:0000313" key="2">
    <source>
        <dbReference type="Proteomes" id="UP001189429"/>
    </source>
</evidence>
<dbReference type="Proteomes" id="UP001189429">
    <property type="component" value="Unassembled WGS sequence"/>
</dbReference>
<proteinExistence type="predicted"/>
<name>A0ABN9YFF4_9DINO</name>
<organism evidence="1 2">
    <name type="scientific">Prorocentrum cordatum</name>
    <dbReference type="NCBI Taxonomy" id="2364126"/>
    <lineage>
        <taxon>Eukaryota</taxon>
        <taxon>Sar</taxon>
        <taxon>Alveolata</taxon>
        <taxon>Dinophyceae</taxon>
        <taxon>Prorocentrales</taxon>
        <taxon>Prorocentraceae</taxon>
        <taxon>Prorocentrum</taxon>
    </lineage>
</organism>
<protein>
    <submittedName>
        <fullName evidence="1">Uncharacterized protein</fullName>
    </submittedName>
</protein>
<accession>A0ABN9YFF4</accession>
<sequence>MPDRNPDMPCHDLFNVRSREILTLSQGNCFIPTSFFVGPGAWRGPLEAETGSTNRPPCSFATRACLGMASCCEGIVDLRVFCCSAPIVCTDVCAGAQAPTMQCLVCRQAATQSSPASLHEAMTPLSG</sequence>
<comment type="caution">
    <text evidence="1">The sequence shown here is derived from an EMBL/GenBank/DDBJ whole genome shotgun (WGS) entry which is preliminary data.</text>
</comment>
<evidence type="ECO:0000313" key="1">
    <source>
        <dbReference type="EMBL" id="CAK0910009.1"/>
    </source>
</evidence>
<reference evidence="1" key="1">
    <citation type="submission" date="2023-10" db="EMBL/GenBank/DDBJ databases">
        <authorList>
            <person name="Chen Y."/>
            <person name="Shah S."/>
            <person name="Dougan E. K."/>
            <person name="Thang M."/>
            <person name="Chan C."/>
        </authorList>
    </citation>
    <scope>NUCLEOTIDE SEQUENCE [LARGE SCALE GENOMIC DNA]</scope>
</reference>
<gene>
    <name evidence="1" type="ORF">PCOR1329_LOCUS84276</name>
</gene>